<name>A0A7W3UGK9_9LACO</name>
<comment type="caution">
    <text evidence="1">The sequence shown here is derived from an EMBL/GenBank/DDBJ whole genome shotgun (WGS) entry which is preliminary data.</text>
</comment>
<reference evidence="2 4" key="2">
    <citation type="submission" date="2021-12" db="EMBL/GenBank/DDBJ databases">
        <title>A phylogenomic analysis of Limosilactobacillus reuteri reveals ancient and stable evolutionary relationships with rodents and birds and zoonotic transmission to humans.</title>
        <authorList>
            <person name="Li F."/>
            <person name="Li X."/>
            <person name="Cheng C."/>
            <person name="Tollenaar S."/>
            <person name="Zhang J.S."/>
            <person name="Simpson D."/>
            <person name="Tasseva G."/>
            <person name="Perez-Munoz M.E."/>
            <person name="Frese S."/>
            <person name="Gaenzle M.G."/>
            <person name="Walter J."/>
            <person name="Zheng J."/>
        </authorList>
    </citation>
    <scope>NUCLEOTIDE SEQUENCE [LARGE SCALE GENOMIC DNA]</scope>
    <source>
        <strain evidence="2 4">BG-MG3-B</strain>
    </source>
</reference>
<evidence type="ECO:0000313" key="3">
    <source>
        <dbReference type="Proteomes" id="UP000534578"/>
    </source>
</evidence>
<organism evidence="1 3">
    <name type="scientific">Limosilactobacillus agrestis</name>
    <dbReference type="NCBI Taxonomy" id="2759748"/>
    <lineage>
        <taxon>Bacteria</taxon>
        <taxon>Bacillati</taxon>
        <taxon>Bacillota</taxon>
        <taxon>Bacilli</taxon>
        <taxon>Lactobacillales</taxon>
        <taxon>Lactobacillaceae</taxon>
        <taxon>Limosilactobacillus</taxon>
    </lineage>
</organism>
<gene>
    <name evidence="1" type="ORF">H5R92_03030</name>
    <name evidence="2" type="ORF">LTY36_01160</name>
</gene>
<evidence type="ECO:0000313" key="4">
    <source>
        <dbReference type="Proteomes" id="UP001199710"/>
    </source>
</evidence>
<reference evidence="1 3" key="1">
    <citation type="submission" date="2020-07" db="EMBL/GenBank/DDBJ databases">
        <title>Description of Limosilactobacillus balticus sp. nov., Limosilactobacillus agrestis sp. nov., Limosilactobacillus albertensis sp. nov., Limosilactobacillus rudii sp. nov., Limosilactobacillus fastidiosus sp. nov., five novel Limosilactobacillus species isolated from the vertebrate gastrointestinal tract, and proposal of 6 subspecies of Limosilactobacillus reuteri adapted to the gastrointestinal tract of specific vertebrate hosts.</title>
        <authorList>
            <person name="Li F."/>
            <person name="Cheng C."/>
            <person name="Zheng J."/>
            <person name="Quevedo R.M."/>
            <person name="Li J."/>
            <person name="Roos S."/>
            <person name="Gaenzle M.G."/>
            <person name="Walter J."/>
        </authorList>
    </citation>
    <scope>NUCLEOTIDE SEQUENCE [LARGE SCALE GENOMIC DNA]</scope>
    <source>
        <strain evidence="1 3">BG-MG3-A</strain>
    </source>
</reference>
<proteinExistence type="predicted"/>
<protein>
    <submittedName>
        <fullName evidence="1">Uncharacterized protein</fullName>
    </submittedName>
</protein>
<accession>A0A7W3UGK9</accession>
<dbReference type="Gene3D" id="1.10.10.60">
    <property type="entry name" value="Homeodomain-like"/>
    <property type="match status" value="1"/>
</dbReference>
<dbReference type="AlphaFoldDB" id="A0A7W3UGK9"/>
<evidence type="ECO:0000313" key="1">
    <source>
        <dbReference type="EMBL" id="MBB1095182.1"/>
    </source>
</evidence>
<dbReference type="RefSeq" id="WP_182578125.1">
    <property type="nucleotide sequence ID" value="NZ_JACIVE010000032.1"/>
</dbReference>
<dbReference type="EMBL" id="JAJPDE010000024">
    <property type="protein sequence ID" value="MCD7129831.1"/>
    <property type="molecule type" value="Genomic_DNA"/>
</dbReference>
<sequence length="146" mass="16629">MNNFQKAIFLLQNIDKIKQLNGKGMTLTEFSKITGVSRPTLYKYIQHPETMSSSFVNKAAMLYDKVVKFQDILDTVQHEDKQFKTTRQELIKLLESNVANIEVSDYTRAIAAVIISDLKEENSSLLKALSKQLPFNKTNLNDALSK</sequence>
<evidence type="ECO:0000313" key="2">
    <source>
        <dbReference type="EMBL" id="MCD7129831.1"/>
    </source>
</evidence>
<dbReference type="EMBL" id="JACIVE010000032">
    <property type="protein sequence ID" value="MBB1095182.1"/>
    <property type="molecule type" value="Genomic_DNA"/>
</dbReference>
<dbReference type="Proteomes" id="UP001199710">
    <property type="component" value="Unassembled WGS sequence"/>
</dbReference>
<keyword evidence="4" id="KW-1185">Reference proteome</keyword>
<dbReference type="Proteomes" id="UP000534578">
    <property type="component" value="Unassembled WGS sequence"/>
</dbReference>